<sequence length="75" mass="8638">MINPKRLMEMKRLRDEFTQRHPKFSMFLEAASKEGISEGSVIEISVTGPDGRRMCSNIRVSAEDLELLDTLKQLR</sequence>
<evidence type="ECO:0000313" key="2">
    <source>
        <dbReference type="Proteomes" id="UP000543642"/>
    </source>
</evidence>
<evidence type="ECO:0000313" key="1">
    <source>
        <dbReference type="EMBL" id="MBB5264608.1"/>
    </source>
</evidence>
<gene>
    <name evidence="1" type="ORF">HNP82_001735</name>
</gene>
<protein>
    <submittedName>
        <fullName evidence="1">Uncharacterized protein</fullName>
    </submittedName>
</protein>
<keyword evidence="2" id="KW-1185">Reference proteome</keyword>
<organism evidence="1 2">
    <name type="scientific">Catenibacillus scindens</name>
    <dbReference type="NCBI Taxonomy" id="673271"/>
    <lineage>
        <taxon>Bacteria</taxon>
        <taxon>Bacillati</taxon>
        <taxon>Bacillota</taxon>
        <taxon>Clostridia</taxon>
        <taxon>Lachnospirales</taxon>
        <taxon>Lachnospiraceae</taxon>
        <taxon>Catenibacillus</taxon>
    </lineage>
</organism>
<dbReference type="RefSeq" id="WP_183773320.1">
    <property type="nucleotide sequence ID" value="NZ_CAWVEG010000079.1"/>
</dbReference>
<name>A0A7W8M4W8_9FIRM</name>
<proteinExistence type="predicted"/>
<dbReference type="Proteomes" id="UP000543642">
    <property type="component" value="Unassembled WGS sequence"/>
</dbReference>
<dbReference type="EMBL" id="JACHFW010000005">
    <property type="protein sequence ID" value="MBB5264608.1"/>
    <property type="molecule type" value="Genomic_DNA"/>
</dbReference>
<dbReference type="AlphaFoldDB" id="A0A7W8M4W8"/>
<comment type="caution">
    <text evidence="1">The sequence shown here is derived from an EMBL/GenBank/DDBJ whole genome shotgun (WGS) entry which is preliminary data.</text>
</comment>
<reference evidence="1 2" key="1">
    <citation type="submission" date="2020-08" db="EMBL/GenBank/DDBJ databases">
        <title>Genomic Encyclopedia of Type Strains, Phase IV (KMG-IV): sequencing the most valuable type-strain genomes for metagenomic binning, comparative biology and taxonomic classification.</title>
        <authorList>
            <person name="Goeker M."/>
        </authorList>
    </citation>
    <scope>NUCLEOTIDE SEQUENCE [LARGE SCALE GENOMIC DNA]</scope>
    <source>
        <strain evidence="1 2">DSM 106146</strain>
    </source>
</reference>
<accession>A0A7W8M4W8</accession>